<dbReference type="OrthoDB" id="5871302at2759"/>
<dbReference type="EMBL" id="KN562584">
    <property type="protein sequence ID" value="KHJ85789.1"/>
    <property type="molecule type" value="Genomic_DNA"/>
</dbReference>
<dbReference type="Pfam" id="PF18701">
    <property type="entry name" value="DUF5641"/>
    <property type="match status" value="1"/>
</dbReference>
<dbReference type="Proteomes" id="UP000053660">
    <property type="component" value="Unassembled WGS sequence"/>
</dbReference>
<keyword evidence="4" id="KW-1185">Reference proteome</keyword>
<organism evidence="3 4">
    <name type="scientific">Oesophagostomum dentatum</name>
    <name type="common">Nodular worm</name>
    <dbReference type="NCBI Taxonomy" id="61180"/>
    <lineage>
        <taxon>Eukaryota</taxon>
        <taxon>Metazoa</taxon>
        <taxon>Ecdysozoa</taxon>
        <taxon>Nematoda</taxon>
        <taxon>Chromadorea</taxon>
        <taxon>Rhabditida</taxon>
        <taxon>Rhabditina</taxon>
        <taxon>Rhabditomorpha</taxon>
        <taxon>Strongyloidea</taxon>
        <taxon>Strongylidae</taxon>
        <taxon>Oesophagostomum</taxon>
    </lineage>
</organism>
<dbReference type="Gene3D" id="3.30.420.10">
    <property type="entry name" value="Ribonuclease H-like superfamily/Ribonuclease H"/>
    <property type="match status" value="1"/>
</dbReference>
<evidence type="ECO:0000313" key="3">
    <source>
        <dbReference type="EMBL" id="KHJ85789.1"/>
    </source>
</evidence>
<feature type="region of interest" description="Disordered" evidence="1">
    <location>
        <begin position="292"/>
        <end position="319"/>
    </location>
</feature>
<evidence type="ECO:0000259" key="2">
    <source>
        <dbReference type="PROSITE" id="PS50994"/>
    </source>
</evidence>
<evidence type="ECO:0000256" key="1">
    <source>
        <dbReference type="SAM" id="MobiDB-lite"/>
    </source>
</evidence>
<dbReference type="InterPro" id="IPR012337">
    <property type="entry name" value="RNaseH-like_sf"/>
</dbReference>
<protein>
    <recommendedName>
        <fullName evidence="2">Integrase catalytic domain-containing protein</fullName>
    </recommendedName>
</protein>
<dbReference type="GO" id="GO:0015074">
    <property type="term" value="P:DNA integration"/>
    <property type="evidence" value="ECO:0007669"/>
    <property type="project" value="InterPro"/>
</dbReference>
<sequence length="319" mass="36649">MTTRALHLETVLDNSAEEFVLALRRFIARRGTPNLITSDNAPTFKLGAEILQNQLLQIHKESPVNSFLLRERIKWKFITPLSPWQGGFYERLVGSVKNALKKTVQKAVLTRRTLETLIPEIEAALNTRPLTPLIDPSEDKEIKILRPIDLLHPWMNVSPFLYTENSTTAKCTSFGNSETKEHVNSLFQSIVETLNLFWKIWQKDYLQALIEKYQQSKIYKFGTASSPKIGHVVLLKQELSPRTEWPLGVITKINRSKDGLIRSVKVRTSNKSEIDRTVNQLIPLEIFAEDEPRTRKNQRRSPERIQPARAAKTSKTNQN</sequence>
<evidence type="ECO:0000313" key="4">
    <source>
        <dbReference type="Proteomes" id="UP000053660"/>
    </source>
</evidence>
<dbReference type="AlphaFoldDB" id="A0A0B1SLH3"/>
<dbReference type="PANTHER" id="PTHR47331">
    <property type="entry name" value="PHD-TYPE DOMAIN-CONTAINING PROTEIN"/>
    <property type="match status" value="1"/>
</dbReference>
<feature type="domain" description="Integrase catalytic" evidence="2">
    <location>
        <begin position="1"/>
        <end position="155"/>
    </location>
</feature>
<dbReference type="GO" id="GO:0003676">
    <property type="term" value="F:nucleic acid binding"/>
    <property type="evidence" value="ECO:0007669"/>
    <property type="project" value="InterPro"/>
</dbReference>
<proteinExistence type="predicted"/>
<gene>
    <name evidence="3" type="ORF">OESDEN_14476</name>
</gene>
<name>A0A0B1SLH3_OESDE</name>
<dbReference type="SUPFAM" id="SSF53098">
    <property type="entry name" value="Ribonuclease H-like"/>
    <property type="match status" value="1"/>
</dbReference>
<dbReference type="InterPro" id="IPR001584">
    <property type="entry name" value="Integrase_cat-core"/>
</dbReference>
<dbReference type="InterPro" id="IPR036397">
    <property type="entry name" value="RNaseH_sf"/>
</dbReference>
<dbReference type="PANTHER" id="PTHR47331:SF1">
    <property type="entry name" value="GAG-LIKE PROTEIN"/>
    <property type="match status" value="1"/>
</dbReference>
<accession>A0A0B1SLH3</accession>
<reference evidence="3 4" key="1">
    <citation type="submission" date="2014-03" db="EMBL/GenBank/DDBJ databases">
        <title>Draft genome of the hookworm Oesophagostomum dentatum.</title>
        <authorList>
            <person name="Mitreva M."/>
        </authorList>
    </citation>
    <scope>NUCLEOTIDE SEQUENCE [LARGE SCALE GENOMIC DNA]</scope>
    <source>
        <strain evidence="3 4">OD-Hann</strain>
    </source>
</reference>
<dbReference type="PROSITE" id="PS50994">
    <property type="entry name" value="INTEGRASE"/>
    <property type="match status" value="1"/>
</dbReference>
<dbReference type="InterPro" id="IPR040676">
    <property type="entry name" value="DUF5641"/>
</dbReference>